<evidence type="ECO:0000313" key="1">
    <source>
        <dbReference type="EMBL" id="KAF4724104.1"/>
    </source>
</evidence>
<dbReference type="AlphaFoldDB" id="A0A7J6S2M9"/>
<sequence>MIASRVTCKPGIDDLDLSAHLVDPEGRDISIYGWYPFPGSFVYEDPDSDLRLTYNITEHGEVSYGISCVDSFEDGPFAFPCNCGRTPVDSWFLDLDDRFMDAPNPDTPPSFDSGIERLFSRSRAVCPSLNFVKGDLDKFTPSSPDSATVQLEGNAVELTRYDSPLTEGTFRTYPPTLFDECSEAFFEFRVTQGGSLDIMCSNGRSIDITMGLGPFPLLQEEPGKPYKIDFGQARPAFLHAVEEMCGLCYEIDDKDMETLGFYNEGIHIDIANRRRFLERAN</sequence>
<keyword evidence="3" id="KW-1185">Reference proteome</keyword>
<accession>A0A7J6S2M9</accession>
<dbReference type="Proteomes" id="UP000553632">
    <property type="component" value="Unassembled WGS sequence"/>
</dbReference>
<comment type="caution">
    <text evidence="2">The sequence shown here is derived from an EMBL/GenBank/DDBJ whole genome shotgun (WGS) entry which is preliminary data.</text>
</comment>
<evidence type="ECO:0000313" key="3">
    <source>
        <dbReference type="Proteomes" id="UP000553632"/>
    </source>
</evidence>
<dbReference type="Proteomes" id="UP000574390">
    <property type="component" value="Unassembled WGS sequence"/>
</dbReference>
<proteinExistence type="predicted"/>
<dbReference type="EMBL" id="JABANM010017776">
    <property type="protein sequence ID" value="KAF4727198.1"/>
    <property type="molecule type" value="Genomic_DNA"/>
</dbReference>
<dbReference type="EMBL" id="JABANO010023088">
    <property type="protein sequence ID" value="KAF4724104.1"/>
    <property type="molecule type" value="Genomic_DNA"/>
</dbReference>
<reference evidence="3 4" key="1">
    <citation type="submission" date="2020-04" db="EMBL/GenBank/DDBJ databases">
        <title>Perkinsus olseni comparative genomics.</title>
        <authorList>
            <person name="Bogema D.R."/>
        </authorList>
    </citation>
    <scope>NUCLEOTIDE SEQUENCE [LARGE SCALE GENOMIC DNA]</scope>
    <source>
        <strain evidence="2">ATCC PRA-205</strain>
        <strain evidence="1 3">ATCC PRA-207</strain>
    </source>
</reference>
<name>A0A7J6S2M9_PEROL</name>
<evidence type="ECO:0000313" key="2">
    <source>
        <dbReference type="EMBL" id="KAF4727198.1"/>
    </source>
</evidence>
<organism evidence="2 4">
    <name type="scientific">Perkinsus olseni</name>
    <name type="common">Perkinsus atlanticus</name>
    <dbReference type="NCBI Taxonomy" id="32597"/>
    <lineage>
        <taxon>Eukaryota</taxon>
        <taxon>Sar</taxon>
        <taxon>Alveolata</taxon>
        <taxon>Perkinsozoa</taxon>
        <taxon>Perkinsea</taxon>
        <taxon>Perkinsida</taxon>
        <taxon>Perkinsidae</taxon>
        <taxon>Perkinsus</taxon>
    </lineage>
</organism>
<evidence type="ECO:0000313" key="4">
    <source>
        <dbReference type="Proteomes" id="UP000574390"/>
    </source>
</evidence>
<protein>
    <submittedName>
        <fullName evidence="2">Uncharacterized protein</fullName>
    </submittedName>
</protein>
<gene>
    <name evidence="2" type="ORF">FOZ62_027603</name>
    <name evidence="1" type="ORF">FOZ63_028129</name>
</gene>